<evidence type="ECO:0000313" key="6">
    <source>
        <dbReference type="Proteomes" id="UP000509303"/>
    </source>
</evidence>
<dbReference type="Gene3D" id="1.10.150.130">
    <property type="match status" value="1"/>
</dbReference>
<proteinExistence type="predicted"/>
<evidence type="ECO:0000256" key="2">
    <source>
        <dbReference type="PROSITE-ProRule" id="PRU01248"/>
    </source>
</evidence>
<organism evidence="5 6">
    <name type="scientific">Streptomyces buecherae</name>
    <dbReference type="NCBI Taxonomy" id="2763006"/>
    <lineage>
        <taxon>Bacteria</taxon>
        <taxon>Bacillati</taxon>
        <taxon>Actinomycetota</taxon>
        <taxon>Actinomycetes</taxon>
        <taxon>Kitasatosporales</taxon>
        <taxon>Streptomycetaceae</taxon>
        <taxon>Streptomyces</taxon>
    </lineage>
</organism>
<dbReference type="SUPFAM" id="SSF47823">
    <property type="entry name" value="lambda integrase-like, N-terminal domain"/>
    <property type="match status" value="1"/>
</dbReference>
<evidence type="ECO:0000256" key="3">
    <source>
        <dbReference type="SAM" id="MobiDB-lite"/>
    </source>
</evidence>
<feature type="domain" description="Core-binding (CB)" evidence="4">
    <location>
        <begin position="1"/>
        <end position="64"/>
    </location>
</feature>
<evidence type="ECO:0000259" key="4">
    <source>
        <dbReference type="PROSITE" id="PS51900"/>
    </source>
</evidence>
<dbReference type="EMBL" id="CP054929">
    <property type="protein sequence ID" value="QKW54394.1"/>
    <property type="molecule type" value="Genomic_DNA"/>
</dbReference>
<evidence type="ECO:0000256" key="1">
    <source>
        <dbReference type="ARBA" id="ARBA00023125"/>
    </source>
</evidence>
<dbReference type="InterPro" id="IPR044068">
    <property type="entry name" value="CB"/>
</dbReference>
<reference evidence="5 6" key="1">
    <citation type="submission" date="2020-06" db="EMBL/GenBank/DDBJ databases">
        <title>Genome mining for natural products.</title>
        <authorList>
            <person name="Zhang B."/>
            <person name="Shi J."/>
            <person name="Ge H."/>
        </authorList>
    </citation>
    <scope>NUCLEOTIDE SEQUENCE [LARGE SCALE GENOMIC DNA]</scope>
    <source>
        <strain evidence="5 6">NA00687</strain>
    </source>
</reference>
<protein>
    <submittedName>
        <fullName evidence="5">Integrase</fullName>
    </submittedName>
</protein>
<feature type="region of interest" description="Disordered" evidence="3">
    <location>
        <begin position="290"/>
        <end position="317"/>
    </location>
</feature>
<dbReference type="AlphaFoldDB" id="A0A7H8NIK7"/>
<dbReference type="PROSITE" id="PS51900">
    <property type="entry name" value="CB"/>
    <property type="match status" value="1"/>
</dbReference>
<dbReference type="Proteomes" id="UP000509303">
    <property type="component" value="Chromosome"/>
</dbReference>
<name>A0A7H8NIK7_9ACTN</name>
<evidence type="ECO:0000313" key="5">
    <source>
        <dbReference type="EMBL" id="QKW54394.1"/>
    </source>
</evidence>
<gene>
    <name evidence="5" type="ORF">HUT08_10015</name>
</gene>
<sequence>MLKTANQWSVFAEWLDKQGIVTLAAVTVEDLAEFAYHLGKTKGLSRNTVCSYLLALSRLHYYGDPYLPLPDRMVEPPWIREGQDDYLPAASSKGENVAEPITPATMGPLLVWALRFVELFAPDILAAHEERRVLHATADALNVPLTPGCDAGLQSFLADLEERGAPVPVAGWNSRSPLAPAALFLSAKTGTPVKKIHQVMRKPHWRAYIKDHHEPAMLTTRVTAQLGGQPWHEPFEFYRSSTLVKHLATACFIVVSYLTGMRTGEVLALQTGCCPDPGSEDAAAKRHLIYGPAPDDTDSEEDTDDEGGEEEAEESAMVYGRQFKKARDEDGNHDSAGAVRAPWVAVPQVVNAVRVLEALGPGQGLLFAAEVHDPRMPERRSSRSLAYTTMANRIISFVEWVNTYAHERGRSPEAIPPDPHGSIGTGRFRRTLAWHIARRPGGLVALAVQYGHMRTLISEGYAARSRGGISDLLDFETARTVAESLSHINEALQEGEGVSGPAARRLIHAAATEHERFGGMITTTRQARNLLADPTLNVFENEEAFLMCNYDRTKALCHPARGGSDSAPSLDRCRSTCANIARTDHHADQMLAAAENLRMQALSPLVPEPMTERLQFKAEHLEELAAQHRAGRITAAEEEAGV</sequence>
<dbReference type="InterPro" id="IPR010998">
    <property type="entry name" value="Integrase_recombinase_N"/>
</dbReference>
<keyword evidence="1 2" id="KW-0238">DNA-binding</keyword>
<feature type="compositionally biased region" description="Acidic residues" evidence="3">
    <location>
        <begin position="295"/>
        <end position="314"/>
    </location>
</feature>
<dbReference type="GO" id="GO:0003677">
    <property type="term" value="F:DNA binding"/>
    <property type="evidence" value="ECO:0007669"/>
    <property type="project" value="UniProtKB-UniRule"/>
</dbReference>
<accession>A0A7H8NIK7</accession>
<keyword evidence="6" id="KW-1185">Reference proteome</keyword>